<dbReference type="PANTHER" id="PTHR35011">
    <property type="entry name" value="2,3-DIKETO-L-GULONATE TRAP TRANSPORTER SMALL PERMEASE PROTEIN YIAM"/>
    <property type="match status" value="1"/>
</dbReference>
<evidence type="ECO:0000313" key="12">
    <source>
        <dbReference type="Proteomes" id="UP000464495"/>
    </source>
</evidence>
<organism evidence="11 12">
    <name type="scientific">Algicella marina</name>
    <dbReference type="NCBI Taxonomy" id="2683284"/>
    <lineage>
        <taxon>Bacteria</taxon>
        <taxon>Pseudomonadati</taxon>
        <taxon>Pseudomonadota</taxon>
        <taxon>Alphaproteobacteria</taxon>
        <taxon>Rhodobacterales</taxon>
        <taxon>Paracoccaceae</taxon>
        <taxon>Algicella</taxon>
    </lineage>
</organism>
<comment type="caution">
    <text evidence="9">Lacks conserved residue(s) required for the propagation of feature annotation.</text>
</comment>
<dbReference type="KEGG" id="amaq:GO499_03995"/>
<protein>
    <recommendedName>
        <fullName evidence="9">TRAP transporter small permease protein</fullName>
    </recommendedName>
</protein>
<comment type="subunit">
    <text evidence="9">The complex comprises the extracytoplasmic solute receptor protein and the two transmembrane proteins.</text>
</comment>
<evidence type="ECO:0000256" key="3">
    <source>
        <dbReference type="ARBA" id="ARBA00022475"/>
    </source>
</evidence>
<evidence type="ECO:0000259" key="10">
    <source>
        <dbReference type="Pfam" id="PF04290"/>
    </source>
</evidence>
<evidence type="ECO:0000256" key="5">
    <source>
        <dbReference type="ARBA" id="ARBA00022692"/>
    </source>
</evidence>
<comment type="subcellular location">
    <subcellularLocation>
        <location evidence="1 9">Cell inner membrane</location>
        <topology evidence="1 9">Multi-pass membrane protein</topology>
    </subcellularLocation>
</comment>
<dbReference type="GO" id="GO:0005886">
    <property type="term" value="C:plasma membrane"/>
    <property type="evidence" value="ECO:0007669"/>
    <property type="project" value="UniProtKB-SubCell"/>
</dbReference>
<proteinExistence type="inferred from homology"/>
<sequence>MLAVGVLLMALNTVANVIGRVFWESLYFSEELNRILIILITFAGISYAARHGRHIRMSAIYDTLPPKPRKALTILISLVTAVFMLGLAWYSLQFLLTTMGRGRVLPALQIPVWITLCWVPLGFLLTGLQYVLTAIKNVIEPDIYLSTNVLEGYDNDEREV</sequence>
<feature type="transmembrane region" description="Helical" evidence="9">
    <location>
        <begin position="71"/>
        <end position="90"/>
    </location>
</feature>
<accession>A0A6P1T2W8</accession>
<keyword evidence="2 9" id="KW-0813">Transport</keyword>
<keyword evidence="5 9" id="KW-0812">Transmembrane</keyword>
<keyword evidence="3" id="KW-1003">Cell membrane</keyword>
<dbReference type="AlphaFoldDB" id="A0A6P1T2W8"/>
<comment type="function">
    <text evidence="9">Part of the tripartite ATP-independent periplasmic (TRAP) transport system.</text>
</comment>
<name>A0A6P1T2W8_9RHOB</name>
<evidence type="ECO:0000256" key="1">
    <source>
        <dbReference type="ARBA" id="ARBA00004429"/>
    </source>
</evidence>
<feature type="transmembrane region" description="Helical" evidence="9">
    <location>
        <begin position="110"/>
        <end position="132"/>
    </location>
</feature>
<evidence type="ECO:0000256" key="6">
    <source>
        <dbReference type="ARBA" id="ARBA00022989"/>
    </source>
</evidence>
<keyword evidence="6 9" id="KW-1133">Transmembrane helix</keyword>
<dbReference type="GO" id="GO:0022857">
    <property type="term" value="F:transmembrane transporter activity"/>
    <property type="evidence" value="ECO:0007669"/>
    <property type="project" value="UniProtKB-UniRule"/>
</dbReference>
<dbReference type="Proteomes" id="UP000464495">
    <property type="component" value="Chromosome"/>
</dbReference>
<keyword evidence="7 9" id="KW-0472">Membrane</keyword>
<keyword evidence="4 9" id="KW-0997">Cell inner membrane</keyword>
<evidence type="ECO:0000256" key="7">
    <source>
        <dbReference type="ARBA" id="ARBA00023136"/>
    </source>
</evidence>
<reference evidence="11 12" key="1">
    <citation type="submission" date="2019-12" db="EMBL/GenBank/DDBJ databases">
        <title>Complete genome sequence of Algicella marina strain 9Alg 56(T) isolated from the red alga Tichocarpus crinitus.</title>
        <authorList>
            <person name="Kim S.-G."/>
            <person name="Nedashkovskaya O.I."/>
        </authorList>
    </citation>
    <scope>NUCLEOTIDE SEQUENCE [LARGE SCALE GENOMIC DNA]</scope>
    <source>
        <strain evidence="11 12">9Alg 56</strain>
    </source>
</reference>
<dbReference type="Pfam" id="PF04290">
    <property type="entry name" value="DctQ"/>
    <property type="match status" value="1"/>
</dbReference>
<comment type="similarity">
    <text evidence="8 9">Belongs to the TRAP transporter small permease family.</text>
</comment>
<evidence type="ECO:0000256" key="4">
    <source>
        <dbReference type="ARBA" id="ARBA00022519"/>
    </source>
</evidence>
<dbReference type="InterPro" id="IPR055348">
    <property type="entry name" value="DctQ"/>
</dbReference>
<evidence type="ECO:0000313" key="11">
    <source>
        <dbReference type="EMBL" id="QHQ37284.1"/>
    </source>
</evidence>
<evidence type="ECO:0000256" key="9">
    <source>
        <dbReference type="RuleBase" id="RU369079"/>
    </source>
</evidence>
<dbReference type="InterPro" id="IPR007387">
    <property type="entry name" value="TRAP_DctQ"/>
</dbReference>
<gene>
    <name evidence="11" type="ORF">GO499_03995</name>
</gene>
<dbReference type="EMBL" id="CP046620">
    <property type="protein sequence ID" value="QHQ37284.1"/>
    <property type="molecule type" value="Genomic_DNA"/>
</dbReference>
<keyword evidence="12" id="KW-1185">Reference proteome</keyword>
<feature type="domain" description="Tripartite ATP-independent periplasmic transporters DctQ component" evidence="10">
    <location>
        <begin position="9"/>
        <end position="136"/>
    </location>
</feature>
<evidence type="ECO:0000256" key="8">
    <source>
        <dbReference type="ARBA" id="ARBA00038436"/>
    </source>
</evidence>
<feature type="transmembrane region" description="Helical" evidence="9">
    <location>
        <begin position="32"/>
        <end position="50"/>
    </location>
</feature>
<evidence type="ECO:0000256" key="2">
    <source>
        <dbReference type="ARBA" id="ARBA00022448"/>
    </source>
</evidence>